<gene>
    <name evidence="2" type="ORF">EV665_103432</name>
</gene>
<dbReference type="SUPFAM" id="SSF55729">
    <property type="entry name" value="Acyl-CoA N-acyltransferases (Nat)"/>
    <property type="match status" value="1"/>
</dbReference>
<accession>A0A4R2CZG1</accession>
<dbReference type="GO" id="GO:0016747">
    <property type="term" value="F:acyltransferase activity, transferring groups other than amino-acyl groups"/>
    <property type="evidence" value="ECO:0007669"/>
    <property type="project" value="InterPro"/>
</dbReference>
<evidence type="ECO:0000313" key="2">
    <source>
        <dbReference type="EMBL" id="TCN47257.1"/>
    </source>
</evidence>
<dbReference type="Proteomes" id="UP000295351">
    <property type="component" value="Unassembled WGS sequence"/>
</dbReference>
<keyword evidence="2" id="KW-0808">Transferase</keyword>
<dbReference type="PROSITE" id="PS51186">
    <property type="entry name" value="GNAT"/>
    <property type="match status" value="1"/>
</dbReference>
<reference evidence="2 3" key="1">
    <citation type="submission" date="2019-03" db="EMBL/GenBank/DDBJ databases">
        <title>Genomic Encyclopedia of Type Strains, Phase IV (KMG-IV): sequencing the most valuable type-strain genomes for metagenomic binning, comparative biology and taxonomic classification.</title>
        <authorList>
            <person name="Goeker M."/>
        </authorList>
    </citation>
    <scope>NUCLEOTIDE SEQUENCE [LARGE SCALE GENOMIC DNA]</scope>
    <source>
        <strain evidence="2 3">DSM 18401</strain>
    </source>
</reference>
<organism evidence="2 3">
    <name type="scientific">Shinella granuli</name>
    <dbReference type="NCBI Taxonomy" id="323621"/>
    <lineage>
        <taxon>Bacteria</taxon>
        <taxon>Pseudomonadati</taxon>
        <taxon>Pseudomonadota</taxon>
        <taxon>Alphaproteobacteria</taxon>
        <taxon>Hyphomicrobiales</taxon>
        <taxon>Rhizobiaceae</taxon>
        <taxon>Shinella</taxon>
    </lineage>
</organism>
<evidence type="ECO:0000259" key="1">
    <source>
        <dbReference type="PROSITE" id="PS51186"/>
    </source>
</evidence>
<dbReference type="InterPro" id="IPR000182">
    <property type="entry name" value="GNAT_dom"/>
</dbReference>
<name>A0A4R2CZG1_SHIGR</name>
<dbReference type="Pfam" id="PF00583">
    <property type="entry name" value="Acetyltransf_1"/>
    <property type="match status" value="1"/>
</dbReference>
<keyword evidence="3" id="KW-1185">Reference proteome</keyword>
<feature type="domain" description="N-acetyltransferase" evidence="1">
    <location>
        <begin position="25"/>
        <end position="161"/>
    </location>
</feature>
<comment type="caution">
    <text evidence="2">The sequence shown here is derived from an EMBL/GenBank/DDBJ whole genome shotgun (WGS) entry which is preliminary data.</text>
</comment>
<evidence type="ECO:0000313" key="3">
    <source>
        <dbReference type="Proteomes" id="UP000295351"/>
    </source>
</evidence>
<sequence>MPDLLVNLHSQKFAALAARPPVEGVTIRPALAPEMALVVDWVRENFSDNWASEVTVAFSRRPVACLVAVSEGRLLGFACHDIVARGFFGPTGVHPDARGRGVGVALLAGALLALKADGYAYAVIGDAGPVDFYVGAVGAMPIPAQDKGVYEGMLRRPKPDSSREE</sequence>
<proteinExistence type="predicted"/>
<dbReference type="Gene3D" id="3.40.630.30">
    <property type="match status" value="1"/>
</dbReference>
<protein>
    <submittedName>
        <fullName evidence="2">Acetyltransferase (GNAT) family protein</fullName>
    </submittedName>
</protein>
<dbReference type="AlphaFoldDB" id="A0A4R2CZG1"/>
<dbReference type="RefSeq" id="WP_064331425.1">
    <property type="nucleotide sequence ID" value="NZ_BAABEI010000012.1"/>
</dbReference>
<dbReference type="EMBL" id="SLVX01000003">
    <property type="protein sequence ID" value="TCN47257.1"/>
    <property type="molecule type" value="Genomic_DNA"/>
</dbReference>
<dbReference type="InterPro" id="IPR016181">
    <property type="entry name" value="Acyl_CoA_acyltransferase"/>
</dbReference>